<sequence>MMKDLDGKKIGSKHISVKWAHSLEKVEDTKKKIDATVISVLSVNKKEKKISPQMQIKAIEMKLKMMEHSGSEEFNINIPTTSSASLRQLNCKGSKSTELKSKQIRHQPYSMKH</sequence>
<reference evidence="2" key="1">
    <citation type="submission" date="2022-01" db="EMBL/GenBank/DDBJ databases">
        <authorList>
            <person name="King R."/>
        </authorList>
    </citation>
    <scope>NUCLEOTIDE SEQUENCE</scope>
</reference>
<evidence type="ECO:0000313" key="2">
    <source>
        <dbReference type="EMBL" id="CAH1388699.1"/>
    </source>
</evidence>
<organism evidence="2 3">
    <name type="scientific">Nezara viridula</name>
    <name type="common">Southern green stink bug</name>
    <name type="synonym">Cimex viridulus</name>
    <dbReference type="NCBI Taxonomy" id="85310"/>
    <lineage>
        <taxon>Eukaryota</taxon>
        <taxon>Metazoa</taxon>
        <taxon>Ecdysozoa</taxon>
        <taxon>Arthropoda</taxon>
        <taxon>Hexapoda</taxon>
        <taxon>Insecta</taxon>
        <taxon>Pterygota</taxon>
        <taxon>Neoptera</taxon>
        <taxon>Paraneoptera</taxon>
        <taxon>Hemiptera</taxon>
        <taxon>Heteroptera</taxon>
        <taxon>Panheteroptera</taxon>
        <taxon>Pentatomomorpha</taxon>
        <taxon>Pentatomoidea</taxon>
        <taxon>Pentatomidae</taxon>
        <taxon>Pentatominae</taxon>
        <taxon>Nezara</taxon>
    </lineage>
</organism>
<keyword evidence="3" id="KW-1185">Reference proteome</keyword>
<dbReference type="OrthoDB" id="6730379at2759"/>
<dbReference type="EMBL" id="OV725077">
    <property type="protein sequence ID" value="CAH1388699.1"/>
    <property type="molecule type" value="Genomic_DNA"/>
</dbReference>
<evidence type="ECO:0000256" key="1">
    <source>
        <dbReference type="SAM" id="MobiDB-lite"/>
    </source>
</evidence>
<dbReference type="Proteomes" id="UP001152798">
    <property type="component" value="Chromosome 1"/>
</dbReference>
<evidence type="ECO:0000313" key="3">
    <source>
        <dbReference type="Proteomes" id="UP001152798"/>
    </source>
</evidence>
<dbReference type="AlphaFoldDB" id="A0A9P0E5D7"/>
<protein>
    <submittedName>
        <fullName evidence="2">Uncharacterized protein</fullName>
    </submittedName>
</protein>
<accession>A0A9P0E5D7</accession>
<feature type="region of interest" description="Disordered" evidence="1">
    <location>
        <begin position="91"/>
        <end position="113"/>
    </location>
</feature>
<proteinExistence type="predicted"/>
<gene>
    <name evidence="2" type="ORF">NEZAVI_LOCUS263</name>
</gene>
<name>A0A9P0E5D7_NEZVI</name>